<proteinExistence type="predicted"/>
<dbReference type="EMBL" id="MEVD01000020">
    <property type="protein sequence ID" value="OGC52843.1"/>
    <property type="molecule type" value="Genomic_DNA"/>
</dbReference>
<name>A0A1F4V890_UNCKA</name>
<evidence type="ECO:0000313" key="2">
    <source>
        <dbReference type="Proteomes" id="UP000178127"/>
    </source>
</evidence>
<reference evidence="1 2" key="1">
    <citation type="journal article" date="2016" name="Nat. Commun.">
        <title>Thousands of microbial genomes shed light on interconnected biogeochemical processes in an aquifer system.</title>
        <authorList>
            <person name="Anantharaman K."/>
            <person name="Brown C.T."/>
            <person name="Hug L.A."/>
            <person name="Sharon I."/>
            <person name="Castelle C.J."/>
            <person name="Probst A.J."/>
            <person name="Thomas B.C."/>
            <person name="Singh A."/>
            <person name="Wilkins M.J."/>
            <person name="Karaoz U."/>
            <person name="Brodie E.L."/>
            <person name="Williams K.H."/>
            <person name="Hubbard S.S."/>
            <person name="Banfield J.F."/>
        </authorList>
    </citation>
    <scope>NUCLEOTIDE SEQUENCE [LARGE SCALE GENOMIC DNA]</scope>
</reference>
<evidence type="ECO:0000313" key="1">
    <source>
        <dbReference type="EMBL" id="OGC52843.1"/>
    </source>
</evidence>
<protein>
    <submittedName>
        <fullName evidence="1">Uncharacterized protein</fullName>
    </submittedName>
</protein>
<accession>A0A1F4V890</accession>
<dbReference type="STRING" id="1802620.A3D91_00465"/>
<comment type="caution">
    <text evidence="1">The sequence shown here is derived from an EMBL/GenBank/DDBJ whole genome shotgun (WGS) entry which is preliminary data.</text>
</comment>
<gene>
    <name evidence="1" type="ORF">A3D91_00465</name>
</gene>
<organism evidence="1 2">
    <name type="scientific">candidate division WWE3 bacterium RIFCSPHIGHO2_02_FULL_38_14</name>
    <dbReference type="NCBI Taxonomy" id="1802620"/>
    <lineage>
        <taxon>Bacteria</taxon>
        <taxon>Katanobacteria</taxon>
    </lineage>
</organism>
<sequence>MIGDKQLPSEAAEDVLQLEGELNDLRARLAEATKIKDDDIYEYLTVSERLAEGRSRRTANEPRGQKFGRDAVYAADLRAALRLCNEEKLNNLPGGLEIRTRAILATEIVGIADEISPDEKSTGRHAVLLYALGIYNGLEKAKEISPESDDERSRILNDALDAVENYREAPEVESEKP</sequence>
<dbReference type="AlphaFoldDB" id="A0A1F4V890"/>
<dbReference type="Proteomes" id="UP000178127">
    <property type="component" value="Unassembled WGS sequence"/>
</dbReference>